<organism evidence="2">
    <name type="scientific">marine sediment metagenome</name>
    <dbReference type="NCBI Taxonomy" id="412755"/>
    <lineage>
        <taxon>unclassified sequences</taxon>
        <taxon>metagenomes</taxon>
        <taxon>ecological metagenomes</taxon>
    </lineage>
</organism>
<evidence type="ECO:0000313" key="2">
    <source>
        <dbReference type="EMBL" id="KKM71781.1"/>
    </source>
</evidence>
<accession>A0A0F9KAU5</accession>
<gene>
    <name evidence="2" type="ORF">LCGC14_1427160</name>
</gene>
<comment type="caution">
    <text evidence="2">The sequence shown here is derived from an EMBL/GenBank/DDBJ whole genome shotgun (WGS) entry which is preliminary data.</text>
</comment>
<feature type="transmembrane region" description="Helical" evidence="1">
    <location>
        <begin position="55"/>
        <end position="79"/>
    </location>
</feature>
<keyword evidence="1" id="KW-0812">Transmembrane</keyword>
<proteinExistence type="predicted"/>
<evidence type="ECO:0000256" key="1">
    <source>
        <dbReference type="SAM" id="Phobius"/>
    </source>
</evidence>
<keyword evidence="1" id="KW-1133">Transmembrane helix</keyword>
<dbReference type="AlphaFoldDB" id="A0A0F9KAU5"/>
<dbReference type="EMBL" id="LAZR01009576">
    <property type="protein sequence ID" value="KKM71781.1"/>
    <property type="molecule type" value="Genomic_DNA"/>
</dbReference>
<keyword evidence="1" id="KW-0472">Membrane</keyword>
<name>A0A0F9KAU5_9ZZZZ</name>
<feature type="transmembrane region" description="Helical" evidence="1">
    <location>
        <begin position="256"/>
        <end position="275"/>
    </location>
</feature>
<protein>
    <submittedName>
        <fullName evidence="2">Uncharacterized protein</fullName>
    </submittedName>
</protein>
<sequence length="285" mass="30244">MDILRTNNDSSVSWAAIFSGAITAAAMTLLLLILGFGLGFSVISPWQDEGLSMEVIGISTIVWLTITQILASGLGGYIAGRLRTRWVGIHLDESYFRDTAHGLISWAVATLIVATLVVSSVGAAITGTAKTGAALTTGVASTAPMLSNAITESSDYVTNALLRTETGEEIAQRADGNVRSELSNIVVKSLRDGELNENDKQYVVRLVATYTDLNQQQAEQRVNTVIDRAVKAAAKTEQAAREAADEALSIATFASLWLFIALLIGAFIGSLMATVGGRQRDAIVH</sequence>
<feature type="transmembrane region" description="Helical" evidence="1">
    <location>
        <begin position="100"/>
        <end position="125"/>
    </location>
</feature>
<feature type="transmembrane region" description="Helical" evidence="1">
    <location>
        <begin position="12"/>
        <end position="43"/>
    </location>
</feature>
<reference evidence="2" key="1">
    <citation type="journal article" date="2015" name="Nature">
        <title>Complex archaea that bridge the gap between prokaryotes and eukaryotes.</title>
        <authorList>
            <person name="Spang A."/>
            <person name="Saw J.H."/>
            <person name="Jorgensen S.L."/>
            <person name="Zaremba-Niedzwiedzka K."/>
            <person name="Martijn J."/>
            <person name="Lind A.E."/>
            <person name="van Eijk R."/>
            <person name="Schleper C."/>
            <person name="Guy L."/>
            <person name="Ettema T.J."/>
        </authorList>
    </citation>
    <scope>NUCLEOTIDE SEQUENCE</scope>
</reference>